<dbReference type="AlphaFoldDB" id="A0A0E9UDN7"/>
<organism evidence="1">
    <name type="scientific">Anguilla anguilla</name>
    <name type="common">European freshwater eel</name>
    <name type="synonym">Muraena anguilla</name>
    <dbReference type="NCBI Taxonomy" id="7936"/>
    <lineage>
        <taxon>Eukaryota</taxon>
        <taxon>Metazoa</taxon>
        <taxon>Chordata</taxon>
        <taxon>Craniata</taxon>
        <taxon>Vertebrata</taxon>
        <taxon>Euteleostomi</taxon>
        <taxon>Actinopterygii</taxon>
        <taxon>Neopterygii</taxon>
        <taxon>Teleostei</taxon>
        <taxon>Anguilliformes</taxon>
        <taxon>Anguillidae</taxon>
        <taxon>Anguilla</taxon>
    </lineage>
</organism>
<reference evidence="1" key="1">
    <citation type="submission" date="2014-11" db="EMBL/GenBank/DDBJ databases">
        <authorList>
            <person name="Amaro Gonzalez C."/>
        </authorList>
    </citation>
    <scope>NUCLEOTIDE SEQUENCE</scope>
</reference>
<accession>A0A0E9UDN7</accession>
<reference evidence="1" key="2">
    <citation type="journal article" date="2015" name="Fish Shellfish Immunol.">
        <title>Early steps in the European eel (Anguilla anguilla)-Vibrio vulnificus interaction in the gills: Role of the RtxA13 toxin.</title>
        <authorList>
            <person name="Callol A."/>
            <person name="Pajuelo D."/>
            <person name="Ebbesson L."/>
            <person name="Teles M."/>
            <person name="MacKenzie S."/>
            <person name="Amaro C."/>
        </authorList>
    </citation>
    <scope>NUCLEOTIDE SEQUENCE</scope>
</reference>
<proteinExistence type="predicted"/>
<evidence type="ECO:0000313" key="1">
    <source>
        <dbReference type="EMBL" id="JAH63979.1"/>
    </source>
</evidence>
<sequence>MCGEHCTYSVHWTRKLRLRNFI</sequence>
<name>A0A0E9UDN7_ANGAN</name>
<protein>
    <submittedName>
        <fullName evidence="1">Uncharacterized protein</fullName>
    </submittedName>
</protein>
<dbReference type="EMBL" id="GBXM01044598">
    <property type="protein sequence ID" value="JAH63979.1"/>
    <property type="molecule type" value="Transcribed_RNA"/>
</dbReference>